<feature type="region of interest" description="Disordered" evidence="11">
    <location>
        <begin position="477"/>
        <end position="513"/>
    </location>
</feature>
<dbReference type="Pfam" id="PF00005">
    <property type="entry name" value="ABC_tran"/>
    <property type="match status" value="2"/>
</dbReference>
<comment type="caution">
    <text evidence="15">The sequence shown here is derived from an EMBL/GenBank/DDBJ whole genome shotgun (WGS) entry which is preliminary data.</text>
</comment>
<dbReference type="AlphaFoldDB" id="A0AAD6CK57"/>
<feature type="domain" description="ABC transmembrane type-1" evidence="14">
    <location>
        <begin position="1"/>
        <end position="255"/>
    </location>
</feature>
<gene>
    <name evidence="15" type="ORF">N7494_011646</name>
</gene>
<accession>A0AAD6CK57</accession>
<feature type="compositionally biased region" description="Basic and acidic residues" evidence="11">
    <location>
        <begin position="499"/>
        <end position="511"/>
    </location>
</feature>
<proteinExistence type="inferred from homology"/>
<dbReference type="InterPro" id="IPR017871">
    <property type="entry name" value="ABC_transporter-like_CS"/>
</dbReference>
<dbReference type="InterPro" id="IPR011527">
    <property type="entry name" value="ABC1_TM_dom"/>
</dbReference>
<evidence type="ECO:0000259" key="14">
    <source>
        <dbReference type="PROSITE" id="PS50929"/>
    </source>
</evidence>
<organism evidence="15 16">
    <name type="scientific">Penicillium frequentans</name>
    <dbReference type="NCBI Taxonomy" id="3151616"/>
    <lineage>
        <taxon>Eukaryota</taxon>
        <taxon>Fungi</taxon>
        <taxon>Dikarya</taxon>
        <taxon>Ascomycota</taxon>
        <taxon>Pezizomycotina</taxon>
        <taxon>Eurotiomycetes</taxon>
        <taxon>Eurotiomycetidae</taxon>
        <taxon>Eurotiales</taxon>
        <taxon>Aspergillaceae</taxon>
        <taxon>Penicillium</taxon>
    </lineage>
</organism>
<dbReference type="Gene3D" id="1.20.1560.10">
    <property type="entry name" value="ABC transporter type 1, transmembrane domain"/>
    <property type="match status" value="2"/>
</dbReference>
<dbReference type="InterPro" id="IPR036640">
    <property type="entry name" value="ABC1_TM_sf"/>
</dbReference>
<dbReference type="GO" id="GO:0005524">
    <property type="term" value="F:ATP binding"/>
    <property type="evidence" value="ECO:0007669"/>
    <property type="project" value="UniProtKB-KW"/>
</dbReference>
<dbReference type="InterPro" id="IPR003593">
    <property type="entry name" value="AAA+_ATPase"/>
</dbReference>
<evidence type="ECO:0000259" key="13">
    <source>
        <dbReference type="PROSITE" id="PS50893"/>
    </source>
</evidence>
<evidence type="ECO:0000256" key="9">
    <source>
        <dbReference type="ARBA" id="ARBA00023136"/>
    </source>
</evidence>
<dbReference type="SUPFAM" id="SSF52540">
    <property type="entry name" value="P-loop containing nucleoside triphosphate hydrolases"/>
    <property type="match status" value="2"/>
</dbReference>
<feature type="domain" description="ABC transporter" evidence="13">
    <location>
        <begin position="244"/>
        <end position="478"/>
    </location>
</feature>
<feature type="transmembrane region" description="Helical" evidence="12">
    <location>
        <begin position="572"/>
        <end position="597"/>
    </location>
</feature>
<evidence type="ECO:0000256" key="8">
    <source>
        <dbReference type="ARBA" id="ARBA00022989"/>
    </source>
</evidence>
<comment type="subcellular location">
    <subcellularLocation>
        <location evidence="1">Cell membrane</location>
        <topology evidence="1">Multi-pass membrane protein</topology>
    </subcellularLocation>
</comment>
<evidence type="ECO:0000256" key="6">
    <source>
        <dbReference type="ARBA" id="ARBA00022741"/>
    </source>
</evidence>
<feature type="domain" description="ABC transporter" evidence="13">
    <location>
        <begin position="846"/>
        <end position="1077"/>
    </location>
</feature>
<protein>
    <submittedName>
        <fullName evidence="15">ABC transporter</fullName>
    </submittedName>
</protein>
<dbReference type="InterPro" id="IPR027417">
    <property type="entry name" value="P-loop_NTPase"/>
</dbReference>
<feature type="transmembrane region" description="Helical" evidence="12">
    <location>
        <begin position="108"/>
        <end position="127"/>
    </location>
</feature>
<keyword evidence="10" id="KW-0325">Glycoprotein</keyword>
<dbReference type="InterPro" id="IPR003439">
    <property type="entry name" value="ABC_transporter-like_ATP-bd"/>
</dbReference>
<dbReference type="SUPFAM" id="SSF90123">
    <property type="entry name" value="ABC transporter transmembrane region"/>
    <property type="match status" value="2"/>
</dbReference>
<feature type="transmembrane region" description="Helical" evidence="12">
    <location>
        <begin position="528"/>
        <end position="552"/>
    </location>
</feature>
<keyword evidence="9 12" id="KW-0472">Membrane</keyword>
<keyword evidence="5 12" id="KW-0812">Transmembrane</keyword>
<evidence type="ECO:0000256" key="12">
    <source>
        <dbReference type="SAM" id="Phobius"/>
    </source>
</evidence>
<evidence type="ECO:0000256" key="5">
    <source>
        <dbReference type="ARBA" id="ARBA00022692"/>
    </source>
</evidence>
<feature type="transmembrane region" description="Helical" evidence="12">
    <location>
        <begin position="786"/>
        <end position="808"/>
    </location>
</feature>
<dbReference type="CDD" id="cd18580">
    <property type="entry name" value="ABC_6TM_ABCC_D2"/>
    <property type="match status" value="1"/>
</dbReference>
<feature type="transmembrane region" description="Helical" evidence="12">
    <location>
        <begin position="85"/>
        <end position="102"/>
    </location>
</feature>
<dbReference type="PANTHER" id="PTHR24223">
    <property type="entry name" value="ATP-BINDING CASSETTE SUB-FAMILY C"/>
    <property type="match status" value="1"/>
</dbReference>
<keyword evidence="3" id="KW-0813">Transport</keyword>
<evidence type="ECO:0000256" key="2">
    <source>
        <dbReference type="ARBA" id="ARBA00009726"/>
    </source>
</evidence>
<evidence type="ECO:0000313" key="16">
    <source>
        <dbReference type="Proteomes" id="UP001220324"/>
    </source>
</evidence>
<reference evidence="15 16" key="1">
    <citation type="journal article" date="2023" name="IMA Fungus">
        <title>Comparative genomic study of the Penicillium genus elucidates a diverse pangenome and 15 lateral gene transfer events.</title>
        <authorList>
            <person name="Petersen C."/>
            <person name="Sorensen T."/>
            <person name="Nielsen M.R."/>
            <person name="Sondergaard T.E."/>
            <person name="Sorensen J.L."/>
            <person name="Fitzpatrick D.A."/>
            <person name="Frisvad J.C."/>
            <person name="Nielsen K.L."/>
        </authorList>
    </citation>
    <scope>NUCLEOTIDE SEQUENCE [LARGE SCALE GENOMIC DNA]</scope>
    <source>
        <strain evidence="15 16">IBT 35679</strain>
    </source>
</reference>
<dbReference type="GO" id="GO:0005886">
    <property type="term" value="C:plasma membrane"/>
    <property type="evidence" value="ECO:0007669"/>
    <property type="project" value="UniProtKB-SubCell"/>
</dbReference>
<evidence type="ECO:0000256" key="7">
    <source>
        <dbReference type="ARBA" id="ARBA00022840"/>
    </source>
</evidence>
<dbReference type="InterPro" id="IPR044726">
    <property type="entry name" value="ABCC_6TM_D2"/>
</dbReference>
<evidence type="ECO:0000256" key="4">
    <source>
        <dbReference type="ARBA" id="ARBA00022475"/>
    </source>
</evidence>
<feature type="domain" description="ABC transmembrane type-1" evidence="14">
    <location>
        <begin position="540"/>
        <end position="812"/>
    </location>
</feature>
<dbReference type="Pfam" id="PF00664">
    <property type="entry name" value="ABC_membrane"/>
    <property type="match status" value="1"/>
</dbReference>
<evidence type="ECO:0000256" key="3">
    <source>
        <dbReference type="ARBA" id="ARBA00022448"/>
    </source>
</evidence>
<dbReference type="SMART" id="SM00382">
    <property type="entry name" value="AAA"/>
    <property type="match status" value="2"/>
</dbReference>
<dbReference type="InterPro" id="IPR050173">
    <property type="entry name" value="ABC_transporter_C-like"/>
</dbReference>
<evidence type="ECO:0000313" key="15">
    <source>
        <dbReference type="EMBL" id="KAJ5524996.1"/>
    </source>
</evidence>
<name>A0AAD6CK57_9EURO</name>
<feature type="transmembrane region" description="Helical" evidence="12">
    <location>
        <begin position="12"/>
        <end position="32"/>
    </location>
</feature>
<comment type="similarity">
    <text evidence="2">Belongs to the ABC transporter superfamily. ABCC family. Conjugate transporter (TC 3.A.1.208) subfamily.</text>
</comment>
<dbReference type="FunFam" id="1.20.1560.10:FF:000066">
    <property type="entry name" value="ABC multidrug transporter (Eurofung)"/>
    <property type="match status" value="1"/>
</dbReference>
<keyword evidence="6" id="KW-0547">Nucleotide-binding</keyword>
<evidence type="ECO:0000256" key="1">
    <source>
        <dbReference type="ARBA" id="ARBA00004651"/>
    </source>
</evidence>
<keyword evidence="8 12" id="KW-1133">Transmembrane helix</keyword>
<dbReference type="PROSITE" id="PS50929">
    <property type="entry name" value="ABC_TM1F"/>
    <property type="match status" value="2"/>
</dbReference>
<dbReference type="Proteomes" id="UP001220324">
    <property type="component" value="Unassembled WGS sequence"/>
</dbReference>
<dbReference type="Gene3D" id="3.40.50.300">
    <property type="entry name" value="P-loop containing nucleotide triphosphate hydrolases"/>
    <property type="match status" value="2"/>
</dbReference>
<dbReference type="FunFam" id="3.40.50.300:FF:002145">
    <property type="entry name" value="ABC transporter (MsbA subfamily)"/>
    <property type="match status" value="1"/>
</dbReference>
<keyword evidence="7" id="KW-0067">ATP-binding</keyword>
<dbReference type="PANTHER" id="PTHR24223:SF404">
    <property type="entry name" value="ABC MULTIDRUG TRANSPORTER (EUROFUNG)-RELATED"/>
    <property type="match status" value="1"/>
</dbReference>
<feature type="transmembrane region" description="Helical" evidence="12">
    <location>
        <begin position="754"/>
        <end position="774"/>
    </location>
</feature>
<sequence length="1079" mass="118739">MPKTSPDYFGQALIGAYVLEYFGMAVVTSIYWRQAFRWVTMIRAGLVSMIHRRLMKSRTVDVKESEAVTLMEVDVDRIVRNLRNLHEVWACLMEIIIAIWLLEREMGAVCVVPALISILSVAASLPVSKRFKNSQQLWVQRIGQRVITTAGVLSNIKAVKMLGLNKAVYSLVAELRELELQTSQRFRKLLIWTIALSNVPSDLAPFATFLAYAIVSIVKGNGYLLSAQAFTSLSLISLLTSPLLKFIQTTPGLFQSEACFNRIEEFFLQNVDLVIKRKSITMVIGPVGSGKTALLESIMGETTLREGTLTVKTSRIAYCSQNSWIFNDTIRSNITGDGDIDEKWYDFVLQVCCLKGDLQRTPQGDMFTCGSGGVALSGGQKQRIALARAIYSRTEVIILDDIFAGLDPKNLSSLSTQLLGNNGYLRKAGKTIIIATQNPRLVRFADNIISLNNGILKSQINSKEEIDLDKPEALGEWEDAEGPSGEISPPGSTVNTADTKSRKDKTDEQSRQKGGSGVYRFYLQRSGVGVVVCFIAAMNLEGACGNVASVWIQQWSSANAEDQKDHVGMYLGVYAVFLTASTFGLMAGCWLLFITIINRAAIRMHSDLLGSVLGAPFHVLHSTDLGSLVNRFSEDMTLIDMDLPSDAINVVASSTSCIVKIIIACVFGKYLTAAMPVLVAVLWLVQSYYLRTSRQVRLLDIESKASLVSHFLETMQGITTLKALGWSSRFQKAFESSFGVSQKPFYMLYCIQQWLTLVLDLITGTMAIILIAITTSLRDHFSGGSIGVALYMIMTLNQALAQLINYWISMETSIGAVYRVKTFLQDTPSESDHACSTEASFSKGAIEIANLTVSYNPSTAPVLKGLSLNILPGEKVAICGQSGSGKTSLVLALLQMMEVQDGYIKIDETNLAELTPDSVRACLSVVSQDQFLLPGTVRLNMDPYKRTSDEKIEQALSLVGLWDRISSAGGLEMELKSSEWSVGEKQLLALARAMVIRSPVLILDEATSSVDLDTEALMQRVIADHFSSQTVVSVIHRFGHIRQFDRVILIKDGVIVENDSPATLLGAETELRKLYDLTQ</sequence>
<feature type="transmembrane region" description="Helical" evidence="12">
    <location>
        <begin position="670"/>
        <end position="689"/>
    </location>
</feature>
<evidence type="ECO:0000256" key="10">
    <source>
        <dbReference type="ARBA" id="ARBA00023180"/>
    </source>
</evidence>
<keyword evidence="4" id="KW-1003">Cell membrane</keyword>
<dbReference type="EMBL" id="JAQIZZ010000008">
    <property type="protein sequence ID" value="KAJ5524996.1"/>
    <property type="molecule type" value="Genomic_DNA"/>
</dbReference>
<keyword evidence="16" id="KW-1185">Reference proteome</keyword>
<evidence type="ECO:0000256" key="11">
    <source>
        <dbReference type="SAM" id="MobiDB-lite"/>
    </source>
</evidence>
<dbReference type="GO" id="GO:0140359">
    <property type="term" value="F:ABC-type transporter activity"/>
    <property type="evidence" value="ECO:0007669"/>
    <property type="project" value="InterPro"/>
</dbReference>
<dbReference type="PROSITE" id="PS50893">
    <property type="entry name" value="ABC_TRANSPORTER_2"/>
    <property type="match status" value="2"/>
</dbReference>
<dbReference type="FunFam" id="1.20.1560.10:FF:000055">
    <property type="entry name" value="ABC multidrug transporter (Eurofung)"/>
    <property type="match status" value="1"/>
</dbReference>
<dbReference type="PROSITE" id="PS00211">
    <property type="entry name" value="ABC_TRANSPORTER_1"/>
    <property type="match status" value="1"/>
</dbReference>
<dbReference type="GO" id="GO:0016887">
    <property type="term" value="F:ATP hydrolysis activity"/>
    <property type="evidence" value="ECO:0007669"/>
    <property type="project" value="InterPro"/>
</dbReference>